<dbReference type="Pfam" id="PF12974">
    <property type="entry name" value="Phosphonate-bd"/>
    <property type="match status" value="1"/>
</dbReference>
<protein>
    <submittedName>
        <fullName evidence="1">Phosphate/phosphite/phosphonate ABC transporter substrate-binding protein</fullName>
    </submittedName>
</protein>
<accession>A0A3M2I5R1</accession>
<evidence type="ECO:0000313" key="2">
    <source>
        <dbReference type="Proteomes" id="UP000275012"/>
    </source>
</evidence>
<dbReference type="AlphaFoldDB" id="A0A3M2I5R1"/>
<gene>
    <name evidence="1" type="ORF">EBB59_05025</name>
</gene>
<sequence length="288" mass="31758">MFAPELRAEGDTLVLGRISDDPKAHYEQLKPLLDYVVPRMEKVGIRQGRILMAKDVQQMASYLRRGRVDWVTETSAGGMLLAERGGAVPLLRTSRGGKSSYATVFFVRRGSRIHSLAQLRGRSVAFQNRASTSAYFMPADELLDQGLSLEQLLSPHDQPGPDAVGFMFARSERNIVTWVAKGLVDAGAINDGDWVSPSRVPAAFRDELRLIHTGPRLPRGIEMVGTRVPGAVRKRLREVLLAARHDPAAAPALKAFFGTTAFQPIDAETRAQLAHIRAATVRVRREVE</sequence>
<evidence type="ECO:0000313" key="1">
    <source>
        <dbReference type="EMBL" id="RMH93604.1"/>
    </source>
</evidence>
<comment type="caution">
    <text evidence="1">The sequence shown here is derived from an EMBL/GenBank/DDBJ whole genome shotgun (WGS) entry which is preliminary data.</text>
</comment>
<reference evidence="1 2" key="1">
    <citation type="submission" date="2018-10" db="EMBL/GenBank/DDBJ databases">
        <title>Proposal of Lysobacter pythonis sp. nov. isolated from royal pythons (Python regius).</title>
        <authorList>
            <person name="Hans-Juergen B."/>
            <person name="Huptas C."/>
            <person name="Sandra B."/>
            <person name="Igor L."/>
            <person name="Joachim S."/>
            <person name="Siegfried S."/>
            <person name="Mareike W."/>
            <person name="Peter K."/>
        </authorList>
    </citation>
    <scope>NUCLEOTIDE SEQUENCE [LARGE SCALE GENOMIC DNA]</scope>
    <source>
        <strain evidence="1 2">4284/11</strain>
    </source>
</reference>
<dbReference type="SUPFAM" id="SSF53850">
    <property type="entry name" value="Periplasmic binding protein-like II"/>
    <property type="match status" value="1"/>
</dbReference>
<dbReference type="Proteomes" id="UP000275012">
    <property type="component" value="Unassembled WGS sequence"/>
</dbReference>
<dbReference type="Gene3D" id="3.40.190.10">
    <property type="entry name" value="Periplasmic binding protein-like II"/>
    <property type="match status" value="2"/>
</dbReference>
<dbReference type="OrthoDB" id="225238at2"/>
<keyword evidence="2" id="KW-1185">Reference proteome</keyword>
<dbReference type="RefSeq" id="WP_122101051.1">
    <property type="nucleotide sequence ID" value="NZ_RFLY01000005.1"/>
</dbReference>
<name>A0A3M2I5R1_9GAMM</name>
<dbReference type="PANTHER" id="PTHR35841">
    <property type="entry name" value="PHOSPHONATES-BINDING PERIPLASMIC PROTEIN"/>
    <property type="match status" value="1"/>
</dbReference>
<dbReference type="PANTHER" id="PTHR35841:SF1">
    <property type="entry name" value="PHOSPHONATES-BINDING PERIPLASMIC PROTEIN"/>
    <property type="match status" value="1"/>
</dbReference>
<proteinExistence type="predicted"/>
<organism evidence="1 2">
    <name type="scientific">Solilutibacter pythonis</name>
    <dbReference type="NCBI Taxonomy" id="2483112"/>
    <lineage>
        <taxon>Bacteria</taxon>
        <taxon>Pseudomonadati</taxon>
        <taxon>Pseudomonadota</taxon>
        <taxon>Gammaproteobacteria</taxon>
        <taxon>Lysobacterales</taxon>
        <taxon>Lysobacteraceae</taxon>
        <taxon>Solilutibacter</taxon>
    </lineage>
</organism>
<dbReference type="EMBL" id="RFLY01000005">
    <property type="protein sequence ID" value="RMH93604.1"/>
    <property type="molecule type" value="Genomic_DNA"/>
</dbReference>